<dbReference type="STRING" id="74557.A0A1W0A4F5"/>
<dbReference type="SMART" id="SM00065">
    <property type="entry name" value="GAF"/>
    <property type="match status" value="2"/>
</dbReference>
<dbReference type="Gene3D" id="3.30.40.10">
    <property type="entry name" value="Zinc/RING finger domain, C3HC4 (zinc finger)"/>
    <property type="match status" value="4"/>
</dbReference>
<feature type="region of interest" description="Disordered" evidence="5">
    <location>
        <begin position="212"/>
        <end position="239"/>
    </location>
</feature>
<evidence type="ECO:0000313" key="8">
    <source>
        <dbReference type="Proteomes" id="UP000243217"/>
    </source>
</evidence>
<gene>
    <name evidence="7" type="ORF">THRCLA_02876</name>
</gene>
<dbReference type="InterPro" id="IPR003018">
    <property type="entry name" value="GAF"/>
</dbReference>
<feature type="domain" description="FYVE-type" evidence="6">
    <location>
        <begin position="401"/>
        <end position="457"/>
    </location>
</feature>
<dbReference type="PROSITE" id="PS50178">
    <property type="entry name" value="ZF_FYVE"/>
    <property type="match status" value="4"/>
</dbReference>
<dbReference type="SUPFAM" id="SSF55781">
    <property type="entry name" value="GAF domain-like"/>
    <property type="match status" value="2"/>
</dbReference>
<feature type="region of interest" description="Disordered" evidence="5">
    <location>
        <begin position="652"/>
        <end position="673"/>
    </location>
</feature>
<dbReference type="Proteomes" id="UP000243217">
    <property type="component" value="Unassembled WGS sequence"/>
</dbReference>
<reference evidence="7 8" key="1">
    <citation type="journal article" date="2014" name="Genome Biol. Evol.">
        <title>The secreted proteins of Achlya hypogyna and Thraustotheca clavata identify the ancestral oomycete secretome and reveal gene acquisitions by horizontal gene transfer.</title>
        <authorList>
            <person name="Misner I."/>
            <person name="Blouin N."/>
            <person name="Leonard G."/>
            <person name="Richards T.A."/>
            <person name="Lane C.E."/>
        </authorList>
    </citation>
    <scope>NUCLEOTIDE SEQUENCE [LARGE SCALE GENOMIC DNA]</scope>
    <source>
        <strain evidence="7 8">ATCC 34112</strain>
    </source>
</reference>
<evidence type="ECO:0000256" key="1">
    <source>
        <dbReference type="ARBA" id="ARBA00022723"/>
    </source>
</evidence>
<feature type="domain" description="FYVE-type" evidence="6">
    <location>
        <begin position="506"/>
        <end position="562"/>
    </location>
</feature>
<keyword evidence="8" id="KW-1185">Reference proteome</keyword>
<evidence type="ECO:0000256" key="4">
    <source>
        <dbReference type="PROSITE-ProRule" id="PRU00091"/>
    </source>
</evidence>
<dbReference type="InterPro" id="IPR000306">
    <property type="entry name" value="Znf_FYVE"/>
</dbReference>
<dbReference type="PANTHER" id="PTHR43102">
    <property type="entry name" value="SLR1143 PROTEIN"/>
    <property type="match status" value="1"/>
</dbReference>
<keyword evidence="2 4" id="KW-0863">Zinc-finger</keyword>
<protein>
    <recommendedName>
        <fullName evidence="6">FYVE-type domain-containing protein</fullName>
    </recommendedName>
</protein>
<comment type="caution">
    <text evidence="7">The sequence shown here is derived from an EMBL/GenBank/DDBJ whole genome shotgun (WGS) entry which is preliminary data.</text>
</comment>
<organism evidence="7 8">
    <name type="scientific">Thraustotheca clavata</name>
    <dbReference type="NCBI Taxonomy" id="74557"/>
    <lineage>
        <taxon>Eukaryota</taxon>
        <taxon>Sar</taxon>
        <taxon>Stramenopiles</taxon>
        <taxon>Oomycota</taxon>
        <taxon>Saprolegniomycetes</taxon>
        <taxon>Saprolegniales</taxon>
        <taxon>Achlyaceae</taxon>
        <taxon>Thraustotheca</taxon>
    </lineage>
</organism>
<feature type="compositionally biased region" description="Polar residues" evidence="5">
    <location>
        <begin position="220"/>
        <end position="239"/>
    </location>
</feature>
<dbReference type="InterPro" id="IPR013083">
    <property type="entry name" value="Znf_RING/FYVE/PHD"/>
</dbReference>
<dbReference type="InterPro" id="IPR029016">
    <property type="entry name" value="GAF-like_dom_sf"/>
</dbReference>
<keyword evidence="3" id="KW-0862">Zinc</keyword>
<dbReference type="InterPro" id="IPR017455">
    <property type="entry name" value="Znf_FYVE-rel"/>
</dbReference>
<evidence type="ECO:0000256" key="3">
    <source>
        <dbReference type="ARBA" id="ARBA00022833"/>
    </source>
</evidence>
<dbReference type="AlphaFoldDB" id="A0A1W0A4F5"/>
<feature type="domain" description="FYVE-type" evidence="6">
    <location>
        <begin position="275"/>
        <end position="332"/>
    </location>
</feature>
<dbReference type="Pfam" id="PF01363">
    <property type="entry name" value="FYVE"/>
    <property type="match status" value="3"/>
</dbReference>
<evidence type="ECO:0000259" key="6">
    <source>
        <dbReference type="PROSITE" id="PS50178"/>
    </source>
</evidence>
<dbReference type="GO" id="GO:0008270">
    <property type="term" value="F:zinc ion binding"/>
    <property type="evidence" value="ECO:0007669"/>
    <property type="project" value="UniProtKB-KW"/>
</dbReference>
<evidence type="ECO:0000313" key="7">
    <source>
        <dbReference type="EMBL" id="OQS04930.1"/>
    </source>
</evidence>
<dbReference type="OrthoDB" id="303614at2759"/>
<dbReference type="SMART" id="SM00064">
    <property type="entry name" value="FYVE"/>
    <property type="match status" value="3"/>
</dbReference>
<dbReference type="PANTHER" id="PTHR43102:SF2">
    <property type="entry name" value="GAF DOMAIN-CONTAINING PROTEIN"/>
    <property type="match status" value="1"/>
</dbReference>
<dbReference type="EMBL" id="JNBS01000528">
    <property type="protein sequence ID" value="OQS04930.1"/>
    <property type="molecule type" value="Genomic_DNA"/>
</dbReference>
<dbReference type="CDD" id="cd00065">
    <property type="entry name" value="FYVE_like_SF"/>
    <property type="match status" value="2"/>
</dbReference>
<accession>A0A1W0A4F5</accession>
<dbReference type="Pfam" id="PF01590">
    <property type="entry name" value="GAF"/>
    <property type="match status" value="2"/>
</dbReference>
<sequence length="857" mass="96922">MTVLWDDRWYPHGDLVHAAVDHLNGVPDAPEAPLDYSWPFPWPRPPILRNEQARLNVLRSLNILDTPPEDAFDAACDFATNGLGCPMAYIGLMDEHREWFKAQVGLSQREIPRNISFTAYAMQSKETMVVLDTLRDKRFYKNPMVTNVAAIRFVAATPIFTRNGIILGAIVVLDTRPHDSFDVSTIERLASVAMTNIEDRKAVVEDVLSPMSPLSPARKPSSNVYSEHTSSHSQASTRSLQDHVAQLNSKEEPVLVITCQELLRREDWAPATVRSSCERCHQPFNILRRRHHCNTCGEVFCSTCLVENMAERPGGFGVQKVNVCSTCLNIATVLGNFKHSRAMRKAVLDILGKPGVDWRHNKRPPSKSGEFTNKLEQIKKLEEKDSIALNRLLNPDQYVPFSSATNCTVCTRKYSMFVHKHHCSVCGDVVCVNCIVKKFLQLPNRQEWPQVTICFSCELGRLTTVDDQSSDLPSYYSGRSQQVVMRGRHHVLAIDQLCPQTKWIPLSERPRCVRCYSSFSVFRHAYHCRMCGEVVCKSCTEKRPVRHRTQDKVTDVPICTSCRASPLLYTNRESSSKAIDESVIQLTNDDNCYVCACTFTLARWKHRCRWCMHDVCSQCRPSQPNKQLGVMEGKVCLKCLLKQSDEINTAKCSKEKKARRPPDSPASTDVYSSNGSSIVSYELDFNWSHPWPKPPVLPDEAERLEALHRCDILDTPPNDVFDILCDLAIKATGCPMAAVAFLDEDRLWFKARMGLAQSQLPRNVAFCSHTIRVNEPMVVLNATLDERFSKNPLVTGRAKIRFYAGSPITTPTGYIIGTVFVLDRKDRDEFDARALKKLSNIAMAHINYNNKKGYMLS</sequence>
<evidence type="ECO:0000256" key="5">
    <source>
        <dbReference type="SAM" id="MobiDB-lite"/>
    </source>
</evidence>
<keyword evidence="1" id="KW-0479">Metal-binding</keyword>
<dbReference type="Gene3D" id="3.30.450.40">
    <property type="match status" value="2"/>
</dbReference>
<evidence type="ECO:0000256" key="2">
    <source>
        <dbReference type="ARBA" id="ARBA00022771"/>
    </source>
</evidence>
<proteinExistence type="predicted"/>
<dbReference type="InterPro" id="IPR011011">
    <property type="entry name" value="Znf_FYVE_PHD"/>
</dbReference>
<dbReference type="SUPFAM" id="SSF57903">
    <property type="entry name" value="FYVE/PHD zinc finger"/>
    <property type="match status" value="4"/>
</dbReference>
<feature type="domain" description="FYVE-type" evidence="6">
    <location>
        <begin position="586"/>
        <end position="644"/>
    </location>
</feature>
<name>A0A1W0A4F5_9STRA</name>